<dbReference type="SUPFAM" id="SSF51735">
    <property type="entry name" value="NAD(P)-binding Rossmann-fold domains"/>
    <property type="match status" value="1"/>
</dbReference>
<dbReference type="Proteomes" id="UP000679352">
    <property type="component" value="Chromosome"/>
</dbReference>
<dbReference type="KEGG" id="gfu:KM031_06080"/>
<evidence type="ECO:0000313" key="4">
    <source>
        <dbReference type="EMBL" id="QWK91448.1"/>
    </source>
</evidence>
<evidence type="ECO:0000256" key="1">
    <source>
        <dbReference type="ARBA" id="ARBA00023002"/>
    </source>
</evidence>
<gene>
    <name evidence="4" type="ORF">KM031_06080</name>
</gene>
<dbReference type="GO" id="GO:0016616">
    <property type="term" value="F:oxidoreductase activity, acting on the CH-OH group of donors, NAD or NADP as acceptor"/>
    <property type="evidence" value="ECO:0007669"/>
    <property type="project" value="UniProtKB-ARBA"/>
</dbReference>
<dbReference type="GO" id="GO:0051287">
    <property type="term" value="F:NAD binding"/>
    <property type="evidence" value="ECO:0007669"/>
    <property type="project" value="InterPro"/>
</dbReference>
<dbReference type="InterPro" id="IPR036291">
    <property type="entry name" value="NAD(P)-bd_dom_sf"/>
</dbReference>
<dbReference type="InterPro" id="IPR029753">
    <property type="entry name" value="D-isomer_DH_CS"/>
</dbReference>
<keyword evidence="1" id="KW-0560">Oxidoreductase</keyword>
<protein>
    <submittedName>
        <fullName evidence="4">Glyoxylate/hydroxypyruvate reductase A</fullName>
    </submittedName>
</protein>
<name>A0A975S2X5_9RHOB</name>
<keyword evidence="2" id="KW-0520">NAD</keyword>
<dbReference type="Pfam" id="PF02826">
    <property type="entry name" value="2-Hacid_dh_C"/>
    <property type="match status" value="1"/>
</dbReference>
<dbReference type="InterPro" id="IPR006140">
    <property type="entry name" value="D-isomer_DH_NAD-bd"/>
</dbReference>
<dbReference type="PROSITE" id="PS00671">
    <property type="entry name" value="D_2_HYDROXYACID_DH_3"/>
    <property type="match status" value="1"/>
</dbReference>
<dbReference type="AlphaFoldDB" id="A0A975S2X5"/>
<evidence type="ECO:0000259" key="3">
    <source>
        <dbReference type="Pfam" id="PF02826"/>
    </source>
</evidence>
<proteinExistence type="predicted"/>
<accession>A0A975S2X5</accession>
<dbReference type="EMBL" id="CP076361">
    <property type="protein sequence ID" value="QWK91448.1"/>
    <property type="molecule type" value="Genomic_DNA"/>
</dbReference>
<dbReference type="PANTHER" id="PTHR43333">
    <property type="entry name" value="2-HACID_DH_C DOMAIN-CONTAINING PROTEIN"/>
    <property type="match status" value="1"/>
</dbReference>
<organism evidence="4 5">
    <name type="scientific">Gemmobacter fulvus</name>
    <dbReference type="NCBI Taxonomy" id="2840474"/>
    <lineage>
        <taxon>Bacteria</taxon>
        <taxon>Pseudomonadati</taxon>
        <taxon>Pseudomonadota</taxon>
        <taxon>Alphaproteobacteria</taxon>
        <taxon>Rhodobacterales</taxon>
        <taxon>Paracoccaceae</taxon>
        <taxon>Gemmobacter</taxon>
    </lineage>
</organism>
<reference evidence="4" key="1">
    <citation type="submission" date="2021-06" db="EMBL/GenBank/DDBJ databases">
        <title>Direct submission.</title>
        <authorList>
            <person name="Lee C.-S."/>
            <person name="Jin L."/>
        </authorList>
    </citation>
    <scope>NUCLEOTIDE SEQUENCE</scope>
    <source>
        <strain evidence="4">Con5</strain>
    </source>
</reference>
<dbReference type="RefSeq" id="WP_215503639.1">
    <property type="nucleotide sequence ID" value="NZ_CP076361.1"/>
</dbReference>
<dbReference type="Gene3D" id="3.40.50.720">
    <property type="entry name" value="NAD(P)-binding Rossmann-like Domain"/>
    <property type="match status" value="2"/>
</dbReference>
<evidence type="ECO:0000313" key="5">
    <source>
        <dbReference type="Proteomes" id="UP000679352"/>
    </source>
</evidence>
<evidence type="ECO:0000256" key="2">
    <source>
        <dbReference type="ARBA" id="ARBA00023027"/>
    </source>
</evidence>
<feature type="domain" description="D-isomer specific 2-hydroxyacid dehydrogenase NAD-binding" evidence="3">
    <location>
        <begin position="105"/>
        <end position="273"/>
    </location>
</feature>
<sequence length="308" mass="33566">MTVILFAAGDALWPEYEGPLRRALEQAGITADLVCTAAPEDVDYIIYAPGSPLQDFTPYTSCRAVLNLWAGVERIVGNATLTQPLCRMVDPGLTEGMVEYVVGHVLRHHLGMDRYILRAKGWQQIVPPLARERRVLVLGLGELGLACARALAALNFDVQGWSRTEKPGLDIPAHHGAAGLETALRRAEIVVTLLPRTAETENLLDAERLSWLPAGAVIINPGRGALIDDTALLAALDAGRLAHATLDVFRVEPLPEDHPFRSHPRVTVTPHIAADTRASSAARVVADNIRRDLARLPLLHVVDRQRGY</sequence>
<keyword evidence="5" id="KW-1185">Reference proteome</keyword>
<dbReference type="PANTHER" id="PTHR43333:SF1">
    <property type="entry name" value="D-ISOMER SPECIFIC 2-HYDROXYACID DEHYDROGENASE NAD-BINDING DOMAIN-CONTAINING PROTEIN"/>
    <property type="match status" value="1"/>
</dbReference>
<dbReference type="CDD" id="cd12164">
    <property type="entry name" value="GDH_like_2"/>
    <property type="match status" value="1"/>
</dbReference>